<proteinExistence type="predicted"/>
<organism evidence="2 3">
    <name type="scientific">Phenylobacterium montanum</name>
    <dbReference type="NCBI Taxonomy" id="2823693"/>
    <lineage>
        <taxon>Bacteria</taxon>
        <taxon>Pseudomonadati</taxon>
        <taxon>Pseudomonadota</taxon>
        <taxon>Alphaproteobacteria</taxon>
        <taxon>Caulobacterales</taxon>
        <taxon>Caulobacteraceae</taxon>
        <taxon>Phenylobacterium</taxon>
    </lineage>
</organism>
<dbReference type="RefSeq" id="WP_211936751.1">
    <property type="nucleotide sequence ID" value="NZ_CP073078.1"/>
</dbReference>
<keyword evidence="1" id="KW-0472">Membrane</keyword>
<feature type="transmembrane region" description="Helical" evidence="1">
    <location>
        <begin position="58"/>
        <end position="79"/>
    </location>
</feature>
<keyword evidence="3" id="KW-1185">Reference proteome</keyword>
<gene>
    <name evidence="2" type="ORF">KCG34_16660</name>
</gene>
<evidence type="ECO:0000313" key="3">
    <source>
        <dbReference type="Proteomes" id="UP000676409"/>
    </source>
</evidence>
<dbReference type="EMBL" id="CP073078">
    <property type="protein sequence ID" value="QUD86699.1"/>
    <property type="molecule type" value="Genomic_DNA"/>
</dbReference>
<keyword evidence="1" id="KW-1133">Transmembrane helix</keyword>
<dbReference type="KEGG" id="caul:KCG34_16660"/>
<dbReference type="AlphaFoldDB" id="A0A975ITQ0"/>
<evidence type="ECO:0000313" key="2">
    <source>
        <dbReference type="EMBL" id="QUD86699.1"/>
    </source>
</evidence>
<accession>A0A975ITQ0</accession>
<reference evidence="2" key="1">
    <citation type="submission" date="2021-04" db="EMBL/GenBank/DDBJ databases">
        <title>The complete genome sequence of Caulobacter sp. S6.</title>
        <authorList>
            <person name="Tang Y."/>
            <person name="Ouyang W."/>
            <person name="Liu Q."/>
            <person name="Huang B."/>
            <person name="Guo Z."/>
            <person name="Lei P."/>
        </authorList>
    </citation>
    <scope>NUCLEOTIDE SEQUENCE</scope>
    <source>
        <strain evidence="2">S6</strain>
    </source>
</reference>
<sequence length="94" mass="10044">MSQDRATQADLTKQSIAYALIGFGAPSLFAGMMLFRIVFLPGHSGPSLAKISFSHPAFVVSAILMGFGSTLFFGGLSILKSVKRAIGRHRNDRG</sequence>
<dbReference type="Proteomes" id="UP000676409">
    <property type="component" value="Chromosome"/>
</dbReference>
<keyword evidence="1" id="KW-0812">Transmembrane</keyword>
<evidence type="ECO:0000256" key="1">
    <source>
        <dbReference type="SAM" id="Phobius"/>
    </source>
</evidence>
<name>A0A975ITQ0_9CAUL</name>
<feature type="transmembrane region" description="Helical" evidence="1">
    <location>
        <begin position="16"/>
        <end position="38"/>
    </location>
</feature>
<protein>
    <submittedName>
        <fullName evidence="2">Uncharacterized protein</fullName>
    </submittedName>
</protein>